<reference evidence="2" key="1">
    <citation type="submission" date="2016-06" db="EMBL/GenBank/DDBJ databases">
        <authorList>
            <person name="Varghese N."/>
            <person name="Submissions Spin"/>
        </authorList>
    </citation>
    <scope>NUCLEOTIDE SEQUENCE [LARGE SCALE GENOMIC DNA]</scope>
    <source>
        <strain evidence="2">DSM 45431</strain>
    </source>
</reference>
<evidence type="ECO:0000313" key="1">
    <source>
        <dbReference type="EMBL" id="SCL25780.1"/>
    </source>
</evidence>
<dbReference type="STRING" id="568872.GA0070624_3176"/>
<dbReference type="EMBL" id="FMHV01000002">
    <property type="protein sequence ID" value="SCL25780.1"/>
    <property type="molecule type" value="Genomic_DNA"/>
</dbReference>
<dbReference type="AlphaFoldDB" id="A0A1C6S8X1"/>
<protein>
    <submittedName>
        <fullName evidence="1">Uncharacterized protein</fullName>
    </submittedName>
</protein>
<evidence type="ECO:0000313" key="2">
    <source>
        <dbReference type="Proteomes" id="UP000199413"/>
    </source>
</evidence>
<gene>
    <name evidence="1" type="ORF">GA0070624_3176</name>
</gene>
<name>A0A1C6S8X1_9ACTN</name>
<sequence>MCQRCGTPNDTVRGGHPWCGACGIYLIHDPEHGDWVSFAERDHRRRAADNQRRIAASADQVHRAMSAVHGRMPDGWHAVARQHISGALHTLDVEPAPAGVDAIAYLIPPTSGCRGWQVRVHNRTHRIDFPLYRDGGAQAASFDTACDALDAAIPALRVEIASTAHR</sequence>
<proteinExistence type="predicted"/>
<keyword evidence="2" id="KW-1185">Reference proteome</keyword>
<accession>A0A1C6S8X1</accession>
<organism evidence="1 2">
    <name type="scientific">Micromonospora rhizosphaerae</name>
    <dbReference type="NCBI Taxonomy" id="568872"/>
    <lineage>
        <taxon>Bacteria</taxon>
        <taxon>Bacillati</taxon>
        <taxon>Actinomycetota</taxon>
        <taxon>Actinomycetes</taxon>
        <taxon>Micromonosporales</taxon>
        <taxon>Micromonosporaceae</taxon>
        <taxon>Micromonospora</taxon>
    </lineage>
</organism>
<dbReference type="Proteomes" id="UP000199413">
    <property type="component" value="Unassembled WGS sequence"/>
</dbReference>